<name>F9F1P2_FUSOF</name>
<reference evidence="2" key="1">
    <citation type="journal article" date="2012" name="Mol. Plant Microbe Interact.">
        <title>A highly conserved effector in Fusarium oxysporum is required for full virulence on Arabidopsis.</title>
        <authorList>
            <person name="Thatcher L.F."/>
            <person name="Gardiner D.M."/>
            <person name="Kazan K."/>
            <person name="Manners J."/>
        </authorList>
    </citation>
    <scope>NUCLEOTIDE SEQUENCE [LARGE SCALE GENOMIC DNA]</scope>
    <source>
        <strain evidence="2">Fo5176</strain>
    </source>
</reference>
<evidence type="ECO:0000313" key="2">
    <source>
        <dbReference type="EMBL" id="EGU89161.1"/>
    </source>
</evidence>
<accession>F9F1P2</accession>
<dbReference type="EMBL" id="AFQF01000094">
    <property type="protein sequence ID" value="EGU89161.1"/>
    <property type="molecule type" value="Genomic_DNA"/>
</dbReference>
<gene>
    <name evidence="2" type="ORF">FOXB_00316</name>
</gene>
<comment type="caution">
    <text evidence="2">The sequence shown here is derived from an EMBL/GenBank/DDBJ whole genome shotgun (WGS) entry which is preliminary data.</text>
</comment>
<evidence type="ECO:0000256" key="1">
    <source>
        <dbReference type="SAM" id="MobiDB-lite"/>
    </source>
</evidence>
<dbReference type="OrthoDB" id="5070006at2759"/>
<feature type="region of interest" description="Disordered" evidence="1">
    <location>
        <begin position="1"/>
        <end position="21"/>
    </location>
</feature>
<dbReference type="AlphaFoldDB" id="F9F1P2"/>
<sequence length="327" mass="36353">MPKSKHSNSPAPVDEPPSKRRSIHVSWANRGENTNQADHMVDSTRPRIFQPGYAYDGRLSPSKTLFANGDSCNFLADHQLRHCSYVRKYSNLSCSVNDFAGQYGANCCPVHGRSDDDLAVDLGGDSMTTPYNFIDSAPLFNESIVREIQASTTGTYTDILHNSIPSAAGNPNIWKMLLDTTYPVVGGSLGYDFCSTPIQTIPDDLQSIMVEAETPANSVSEANSESPVLGNLGTWWQESSPCGPAAEQENLEVMQKLEIRGLSNNYELDIKPTTLKHRRQHIGEAEQISELWTDRNHIDEAMHDLRKLDGRLQGWNKHQMVTVTSTW</sequence>
<proteinExistence type="predicted"/>
<organism evidence="2">
    <name type="scientific">Fusarium oxysporum (strain Fo5176)</name>
    <name type="common">Fusarium vascular wilt</name>
    <dbReference type="NCBI Taxonomy" id="660025"/>
    <lineage>
        <taxon>Eukaryota</taxon>
        <taxon>Fungi</taxon>
        <taxon>Dikarya</taxon>
        <taxon>Ascomycota</taxon>
        <taxon>Pezizomycotina</taxon>
        <taxon>Sordariomycetes</taxon>
        <taxon>Hypocreomycetidae</taxon>
        <taxon>Hypocreales</taxon>
        <taxon>Nectriaceae</taxon>
        <taxon>Fusarium</taxon>
        <taxon>Fusarium oxysporum species complex</taxon>
    </lineage>
</organism>
<protein>
    <submittedName>
        <fullName evidence="2">Uncharacterized protein</fullName>
    </submittedName>
</protein>